<dbReference type="Proteomes" id="UP000016935">
    <property type="component" value="Unassembled WGS sequence"/>
</dbReference>
<dbReference type="GeneID" id="19401621"/>
<reference evidence="3 4" key="1">
    <citation type="journal article" date="2012" name="PLoS Pathog.">
        <title>Diverse lifestyles and strategies of plant pathogenesis encoded in the genomes of eighteen Dothideomycetes fungi.</title>
        <authorList>
            <person name="Ohm R.A."/>
            <person name="Feau N."/>
            <person name="Henrissat B."/>
            <person name="Schoch C.L."/>
            <person name="Horwitz B.A."/>
            <person name="Barry K.W."/>
            <person name="Condon B.J."/>
            <person name="Copeland A.C."/>
            <person name="Dhillon B."/>
            <person name="Glaser F."/>
            <person name="Hesse C.N."/>
            <person name="Kosti I."/>
            <person name="LaButti K."/>
            <person name="Lindquist E.A."/>
            <person name="Lucas S."/>
            <person name="Salamov A.A."/>
            <person name="Bradshaw R.E."/>
            <person name="Ciuffetti L."/>
            <person name="Hamelin R.C."/>
            <person name="Kema G.H.J."/>
            <person name="Lawrence C."/>
            <person name="Scott J.A."/>
            <person name="Spatafora J.W."/>
            <person name="Turgeon B.G."/>
            <person name="de Wit P.J.G.M."/>
            <person name="Zhong S."/>
            <person name="Goodwin S.B."/>
            <person name="Grigoriev I.V."/>
        </authorList>
    </citation>
    <scope>NUCLEOTIDE SEQUENCE [LARGE SCALE GENOMIC DNA]</scope>
    <source>
        <strain evidence="4">28A</strain>
    </source>
</reference>
<dbReference type="HOGENOM" id="CLU_046000_0_0_1"/>
<feature type="region of interest" description="Disordered" evidence="2">
    <location>
        <begin position="317"/>
        <end position="350"/>
    </location>
</feature>
<gene>
    <name evidence="3" type="ORF">SETTUDRAFT_178575</name>
</gene>
<dbReference type="AlphaFoldDB" id="R0KXB8"/>
<dbReference type="OrthoDB" id="3737134at2759"/>
<accession>R0KXB8</accession>
<dbReference type="EMBL" id="KB908481">
    <property type="protein sequence ID" value="EOA92357.1"/>
    <property type="molecule type" value="Genomic_DNA"/>
</dbReference>
<protein>
    <submittedName>
        <fullName evidence="3">Uncharacterized protein</fullName>
    </submittedName>
</protein>
<sequence length="506" mass="55160">MVQNLVRNDGVSALAYSINDASVLWPCSLKILYSDAQFVVSLGHSISSHGIDDKQLITFRYEGDNLMPGKTSLENVAVSLPDGSLDSIARHGQPRPRTLSLMLKAPCSVWYPHSFGNRVSSLPTGFHELLTLARATEVRIVFDINWLGKNNLARLQSAVKGSRQLTGVPVIPQFARLYQKADWSILNSILDVKSEAHLPTEDLTSEAVPSIEDAVAEAPPFEDALHDAPPSYAHVSGKRPRDARTSLTPDSPLPKRLLQDHTQASSPTERAKSIASSTSTVQVDVFQDIVTSAVKKALPDLLRAQLPSLVQELLPGMLAGSSPSPSSSPRSHSSQTASARPQHDRAPNYKPTPAAVMRAAISTCTETHLQRLLTDTLNEASNQTSELHNSASVEFEDYLADTRLEFAALKEDHMAAFDDNCNEKLAEFRERLLEEKEETHMEVKAHADEAEYGAVSMQVSVWSEGQAEKRGARAKGNVSASLSDEEAADSATPTPHSISETRLSYI</sequence>
<evidence type="ECO:0000313" key="4">
    <source>
        <dbReference type="Proteomes" id="UP000016935"/>
    </source>
</evidence>
<feature type="coiled-coil region" evidence="1">
    <location>
        <begin position="418"/>
        <end position="449"/>
    </location>
</feature>
<keyword evidence="1" id="KW-0175">Coiled coil</keyword>
<organism evidence="3 4">
    <name type="scientific">Exserohilum turcicum (strain 28A)</name>
    <name type="common">Northern leaf blight fungus</name>
    <name type="synonym">Setosphaeria turcica</name>
    <dbReference type="NCBI Taxonomy" id="671987"/>
    <lineage>
        <taxon>Eukaryota</taxon>
        <taxon>Fungi</taxon>
        <taxon>Dikarya</taxon>
        <taxon>Ascomycota</taxon>
        <taxon>Pezizomycotina</taxon>
        <taxon>Dothideomycetes</taxon>
        <taxon>Pleosporomycetidae</taxon>
        <taxon>Pleosporales</taxon>
        <taxon>Pleosporineae</taxon>
        <taxon>Pleosporaceae</taxon>
        <taxon>Exserohilum</taxon>
    </lineage>
</organism>
<evidence type="ECO:0000256" key="1">
    <source>
        <dbReference type="SAM" id="Coils"/>
    </source>
</evidence>
<feature type="region of interest" description="Disordered" evidence="2">
    <location>
        <begin position="465"/>
        <end position="506"/>
    </location>
</feature>
<reference evidence="3 4" key="2">
    <citation type="journal article" date="2013" name="PLoS Genet.">
        <title>Comparative genome structure, secondary metabolite, and effector coding capacity across Cochliobolus pathogens.</title>
        <authorList>
            <person name="Condon B.J."/>
            <person name="Leng Y."/>
            <person name="Wu D."/>
            <person name="Bushley K.E."/>
            <person name="Ohm R.A."/>
            <person name="Otillar R."/>
            <person name="Martin J."/>
            <person name="Schackwitz W."/>
            <person name="Grimwood J."/>
            <person name="MohdZainudin N."/>
            <person name="Xue C."/>
            <person name="Wang R."/>
            <person name="Manning V.A."/>
            <person name="Dhillon B."/>
            <person name="Tu Z.J."/>
            <person name="Steffenson B.J."/>
            <person name="Salamov A."/>
            <person name="Sun H."/>
            <person name="Lowry S."/>
            <person name="LaButti K."/>
            <person name="Han J."/>
            <person name="Copeland A."/>
            <person name="Lindquist E."/>
            <person name="Barry K."/>
            <person name="Schmutz J."/>
            <person name="Baker S.E."/>
            <person name="Ciuffetti L.M."/>
            <person name="Grigoriev I.V."/>
            <person name="Zhong S."/>
            <person name="Turgeon B.G."/>
        </authorList>
    </citation>
    <scope>NUCLEOTIDE SEQUENCE [LARGE SCALE GENOMIC DNA]</scope>
    <source>
        <strain evidence="4">28A</strain>
    </source>
</reference>
<dbReference type="RefSeq" id="XP_008021188.1">
    <property type="nucleotide sequence ID" value="XM_008022997.1"/>
</dbReference>
<feature type="compositionally biased region" description="Low complexity" evidence="2">
    <location>
        <begin position="321"/>
        <end position="334"/>
    </location>
</feature>
<evidence type="ECO:0000256" key="2">
    <source>
        <dbReference type="SAM" id="MobiDB-lite"/>
    </source>
</evidence>
<keyword evidence="4" id="KW-1185">Reference proteome</keyword>
<feature type="compositionally biased region" description="Polar residues" evidence="2">
    <location>
        <begin position="260"/>
        <end position="277"/>
    </location>
</feature>
<name>R0KXB8_EXST2</name>
<feature type="region of interest" description="Disordered" evidence="2">
    <location>
        <begin position="222"/>
        <end position="277"/>
    </location>
</feature>
<feature type="compositionally biased region" description="Polar residues" evidence="2">
    <location>
        <begin position="492"/>
        <end position="506"/>
    </location>
</feature>
<proteinExistence type="predicted"/>
<evidence type="ECO:0000313" key="3">
    <source>
        <dbReference type="EMBL" id="EOA92357.1"/>
    </source>
</evidence>